<dbReference type="EMBL" id="JPZO01000059">
    <property type="protein sequence ID" value="KFZ32365.1"/>
    <property type="molecule type" value="Genomic_DNA"/>
</dbReference>
<accession>A0A094IXG3</accession>
<dbReference type="GO" id="GO:0016787">
    <property type="term" value="F:hydrolase activity"/>
    <property type="evidence" value="ECO:0007669"/>
    <property type="project" value="UniProtKB-KW"/>
</dbReference>
<gene>
    <name evidence="5" type="ORF">JS44_09975</name>
</gene>
<dbReference type="AlphaFoldDB" id="A0A094IXG3"/>
<dbReference type="SMART" id="SM00797">
    <property type="entry name" value="AHS2"/>
    <property type="match status" value="1"/>
</dbReference>
<reference evidence="5" key="1">
    <citation type="submission" date="2014-08" db="EMBL/GenBank/DDBJ databases">
        <title>Fullgenome sequencing of Anoxybacillus sp.25 isolate from Garga hot-spring Russia.</title>
        <authorList>
            <person name="Rozanov A.S."/>
            <person name="Kotenko A.V."/>
            <person name="Malup T.K."/>
            <person name="Peltek S.E."/>
        </authorList>
    </citation>
    <scope>NUCLEOTIDE SEQUENCE [LARGE SCALE GENOMIC DNA]</scope>
    <source>
        <strain evidence="5">25</strain>
    </source>
</reference>
<proteinExistence type="predicted"/>
<name>A0A094IXG3_9BACL</name>
<evidence type="ECO:0000313" key="5">
    <source>
        <dbReference type="EMBL" id="KFZ32365.1"/>
    </source>
</evidence>
<dbReference type="PANTHER" id="PTHR43309">
    <property type="entry name" value="5-OXOPROLINASE SUBUNIT C"/>
    <property type="match status" value="1"/>
</dbReference>
<dbReference type="InterPro" id="IPR052708">
    <property type="entry name" value="PxpC"/>
</dbReference>
<evidence type="ECO:0000256" key="1">
    <source>
        <dbReference type="ARBA" id="ARBA00022741"/>
    </source>
</evidence>
<dbReference type="Gene3D" id="2.40.100.10">
    <property type="entry name" value="Cyclophilin-like"/>
    <property type="match status" value="1"/>
</dbReference>
<dbReference type="GO" id="GO:0005524">
    <property type="term" value="F:ATP binding"/>
    <property type="evidence" value="ECO:0007669"/>
    <property type="project" value="UniProtKB-KW"/>
</dbReference>
<evidence type="ECO:0000256" key="3">
    <source>
        <dbReference type="ARBA" id="ARBA00022840"/>
    </source>
</evidence>
<keyword evidence="3" id="KW-0067">ATP-binding</keyword>
<keyword evidence="2" id="KW-0378">Hydrolase</keyword>
<comment type="caution">
    <text evidence="5">The sequence shown here is derived from an EMBL/GenBank/DDBJ whole genome shotgun (WGS) entry which is preliminary data.</text>
</comment>
<organism evidence="5">
    <name type="scientific">Anoxybacillus flavithermus</name>
    <dbReference type="NCBI Taxonomy" id="33934"/>
    <lineage>
        <taxon>Bacteria</taxon>
        <taxon>Bacillati</taxon>
        <taxon>Bacillota</taxon>
        <taxon>Bacilli</taxon>
        <taxon>Bacillales</taxon>
        <taxon>Anoxybacillaceae</taxon>
        <taxon>Anoxybacillus</taxon>
    </lineage>
</organism>
<dbReference type="InterPro" id="IPR029000">
    <property type="entry name" value="Cyclophilin-like_dom_sf"/>
</dbReference>
<dbReference type="InterPro" id="IPR003778">
    <property type="entry name" value="CT_A_B"/>
</dbReference>
<evidence type="ECO:0000259" key="4">
    <source>
        <dbReference type="SMART" id="SM00797"/>
    </source>
</evidence>
<sequence length="114" mass="13146">MSWGISFQFRAYFYKSPKRFASFRGHNLLILRHKAKNVFFTQPYKVTSQSNRMGYRLEGPLLQRKHSVEMVSGAVTFGTIQVPNEGKPIILMADRQTTGGYPKSRKSLPLIYPF</sequence>
<dbReference type="Pfam" id="PF02626">
    <property type="entry name" value="CT_A_B"/>
    <property type="match status" value="1"/>
</dbReference>
<feature type="domain" description="Carboxyltransferase" evidence="4">
    <location>
        <begin position="4"/>
        <end position="114"/>
    </location>
</feature>
<dbReference type="PANTHER" id="PTHR43309:SF5">
    <property type="entry name" value="5-OXOPROLINASE SUBUNIT C"/>
    <property type="match status" value="1"/>
</dbReference>
<protein>
    <recommendedName>
        <fullName evidence="4">Carboxyltransferase domain-containing protein</fullName>
    </recommendedName>
</protein>
<keyword evidence="1" id="KW-0547">Nucleotide-binding</keyword>
<evidence type="ECO:0000256" key="2">
    <source>
        <dbReference type="ARBA" id="ARBA00022801"/>
    </source>
</evidence>